<dbReference type="AlphaFoldDB" id="A0A8J3YPZ5"/>
<dbReference type="InterPro" id="IPR050595">
    <property type="entry name" value="Bact_response_regulator"/>
</dbReference>
<dbReference type="InterPro" id="IPR011006">
    <property type="entry name" value="CheY-like_superfamily"/>
</dbReference>
<dbReference type="RefSeq" id="WP_203903010.1">
    <property type="nucleotide sequence ID" value="NZ_BOPF01000028.1"/>
</dbReference>
<dbReference type="Gene3D" id="3.40.50.2300">
    <property type="match status" value="1"/>
</dbReference>
<evidence type="ECO:0000256" key="1">
    <source>
        <dbReference type="ARBA" id="ARBA00022553"/>
    </source>
</evidence>
<dbReference type="EMBL" id="BOPF01000028">
    <property type="protein sequence ID" value="GIJ49544.1"/>
    <property type="molecule type" value="Genomic_DNA"/>
</dbReference>
<dbReference type="InterPro" id="IPR001789">
    <property type="entry name" value="Sig_transdc_resp-reg_receiver"/>
</dbReference>
<gene>
    <name evidence="4" type="ORF">Val02_64300</name>
</gene>
<keyword evidence="5" id="KW-1185">Reference proteome</keyword>
<organism evidence="4 5">
    <name type="scientific">Virgisporangium aliadipatigenens</name>
    <dbReference type="NCBI Taxonomy" id="741659"/>
    <lineage>
        <taxon>Bacteria</taxon>
        <taxon>Bacillati</taxon>
        <taxon>Actinomycetota</taxon>
        <taxon>Actinomycetes</taxon>
        <taxon>Micromonosporales</taxon>
        <taxon>Micromonosporaceae</taxon>
        <taxon>Virgisporangium</taxon>
    </lineage>
</organism>
<evidence type="ECO:0000259" key="3">
    <source>
        <dbReference type="PROSITE" id="PS50110"/>
    </source>
</evidence>
<accession>A0A8J3YPZ5</accession>
<dbReference type="SUPFAM" id="SSF52172">
    <property type="entry name" value="CheY-like"/>
    <property type="match status" value="1"/>
</dbReference>
<comment type="caution">
    <text evidence="4">The sequence shown here is derived from an EMBL/GenBank/DDBJ whole genome shotgun (WGS) entry which is preliminary data.</text>
</comment>
<name>A0A8J3YPZ5_9ACTN</name>
<dbReference type="GO" id="GO:0000160">
    <property type="term" value="P:phosphorelay signal transduction system"/>
    <property type="evidence" value="ECO:0007669"/>
    <property type="project" value="InterPro"/>
</dbReference>
<dbReference type="PANTHER" id="PTHR44591">
    <property type="entry name" value="STRESS RESPONSE REGULATOR PROTEIN 1"/>
    <property type="match status" value="1"/>
</dbReference>
<sequence>MALVVVAEDDEDVREWMCQVLRRAGHEVLDVPDGQAALNAMWQRTPDVAVLDIDMPRMDGLDLRAAIGADPYLKGVPVVFATGKLANSGEKIQGVDDDVLVKPFSKEVLLAHVDSALQRERS</sequence>
<dbReference type="Proteomes" id="UP000619260">
    <property type="component" value="Unassembled WGS sequence"/>
</dbReference>
<feature type="domain" description="Response regulatory" evidence="3">
    <location>
        <begin position="3"/>
        <end position="117"/>
    </location>
</feature>
<dbReference type="Pfam" id="PF00072">
    <property type="entry name" value="Response_reg"/>
    <property type="match status" value="1"/>
</dbReference>
<evidence type="ECO:0000313" key="4">
    <source>
        <dbReference type="EMBL" id="GIJ49544.1"/>
    </source>
</evidence>
<feature type="modified residue" description="4-aspartylphosphate" evidence="2">
    <location>
        <position position="52"/>
    </location>
</feature>
<reference evidence="4" key="1">
    <citation type="submission" date="2021-01" db="EMBL/GenBank/DDBJ databases">
        <title>Whole genome shotgun sequence of Virgisporangium aliadipatigenens NBRC 105644.</title>
        <authorList>
            <person name="Komaki H."/>
            <person name="Tamura T."/>
        </authorList>
    </citation>
    <scope>NUCLEOTIDE SEQUENCE</scope>
    <source>
        <strain evidence="4">NBRC 105644</strain>
    </source>
</reference>
<keyword evidence="1 2" id="KW-0597">Phosphoprotein</keyword>
<protein>
    <recommendedName>
        <fullName evidence="3">Response regulatory domain-containing protein</fullName>
    </recommendedName>
</protein>
<dbReference type="PANTHER" id="PTHR44591:SF23">
    <property type="entry name" value="CHEY SUBFAMILY"/>
    <property type="match status" value="1"/>
</dbReference>
<proteinExistence type="predicted"/>
<dbReference type="PROSITE" id="PS50110">
    <property type="entry name" value="RESPONSE_REGULATORY"/>
    <property type="match status" value="1"/>
</dbReference>
<evidence type="ECO:0000256" key="2">
    <source>
        <dbReference type="PROSITE-ProRule" id="PRU00169"/>
    </source>
</evidence>
<evidence type="ECO:0000313" key="5">
    <source>
        <dbReference type="Proteomes" id="UP000619260"/>
    </source>
</evidence>
<dbReference type="SMART" id="SM00448">
    <property type="entry name" value="REC"/>
    <property type="match status" value="1"/>
</dbReference>